<dbReference type="AlphaFoldDB" id="A0A444Y728"/>
<sequence>MDPRRCSMEYAQDVSDYLNKVCSSDEVESFRNVISSFSSNNSMSSIEFSHGLGFSSLYNSNDIIGQTADKIAEVHCIKNEAVVNPANDQVHSISNESVDFSFDCIYDLEPLGFEKYSFVLKRYTSVSNLYELDDYSRVLRWNLKFER</sequence>
<evidence type="ECO:0000313" key="1">
    <source>
        <dbReference type="EMBL" id="RYQ97748.1"/>
    </source>
</evidence>
<accession>A0A444Y728</accession>
<proteinExistence type="predicted"/>
<protein>
    <submittedName>
        <fullName evidence="1">Uncharacterized protein</fullName>
    </submittedName>
</protein>
<keyword evidence="2" id="KW-1185">Reference proteome</keyword>
<evidence type="ECO:0000313" key="2">
    <source>
        <dbReference type="Proteomes" id="UP000289738"/>
    </source>
</evidence>
<dbReference type="Proteomes" id="UP000289738">
    <property type="component" value="Chromosome B08"/>
</dbReference>
<dbReference type="EMBL" id="SDMP01000018">
    <property type="protein sequence ID" value="RYQ97748.1"/>
    <property type="molecule type" value="Genomic_DNA"/>
</dbReference>
<comment type="caution">
    <text evidence="1">The sequence shown here is derived from an EMBL/GenBank/DDBJ whole genome shotgun (WGS) entry which is preliminary data.</text>
</comment>
<gene>
    <name evidence="1" type="ORF">Ahy_B08g093830</name>
</gene>
<name>A0A444Y728_ARAHY</name>
<reference evidence="1 2" key="1">
    <citation type="submission" date="2019-01" db="EMBL/GenBank/DDBJ databases">
        <title>Sequencing of cultivated peanut Arachis hypogaea provides insights into genome evolution and oil improvement.</title>
        <authorList>
            <person name="Chen X."/>
        </authorList>
    </citation>
    <scope>NUCLEOTIDE SEQUENCE [LARGE SCALE GENOMIC DNA]</scope>
    <source>
        <strain evidence="2">cv. Fuhuasheng</strain>
        <tissue evidence="1">Leaves</tissue>
    </source>
</reference>
<organism evidence="1 2">
    <name type="scientific">Arachis hypogaea</name>
    <name type="common">Peanut</name>
    <dbReference type="NCBI Taxonomy" id="3818"/>
    <lineage>
        <taxon>Eukaryota</taxon>
        <taxon>Viridiplantae</taxon>
        <taxon>Streptophyta</taxon>
        <taxon>Embryophyta</taxon>
        <taxon>Tracheophyta</taxon>
        <taxon>Spermatophyta</taxon>
        <taxon>Magnoliopsida</taxon>
        <taxon>eudicotyledons</taxon>
        <taxon>Gunneridae</taxon>
        <taxon>Pentapetalae</taxon>
        <taxon>rosids</taxon>
        <taxon>fabids</taxon>
        <taxon>Fabales</taxon>
        <taxon>Fabaceae</taxon>
        <taxon>Papilionoideae</taxon>
        <taxon>50 kb inversion clade</taxon>
        <taxon>dalbergioids sensu lato</taxon>
        <taxon>Dalbergieae</taxon>
        <taxon>Pterocarpus clade</taxon>
        <taxon>Arachis</taxon>
    </lineage>
</organism>